<evidence type="ECO:0000259" key="3">
    <source>
        <dbReference type="Pfam" id="PF25044"/>
    </source>
</evidence>
<dbReference type="AlphaFoldDB" id="A0AAN8LCW4"/>
<reference evidence="4 5" key="1">
    <citation type="submission" date="2021-04" db="EMBL/GenBank/DDBJ databases">
        <authorList>
            <person name="De Guttry C."/>
            <person name="Zahm M."/>
            <person name="Klopp C."/>
            <person name="Cabau C."/>
            <person name="Louis A."/>
            <person name="Berthelot C."/>
            <person name="Parey E."/>
            <person name="Roest Crollius H."/>
            <person name="Montfort J."/>
            <person name="Robinson-Rechavi M."/>
            <person name="Bucao C."/>
            <person name="Bouchez O."/>
            <person name="Gislard M."/>
            <person name="Lluch J."/>
            <person name="Milhes M."/>
            <person name="Lampietro C."/>
            <person name="Lopez Roques C."/>
            <person name="Donnadieu C."/>
            <person name="Braasch I."/>
            <person name="Desvignes T."/>
            <person name="Postlethwait J."/>
            <person name="Bobe J."/>
            <person name="Wedekind C."/>
            <person name="Guiguen Y."/>
        </authorList>
    </citation>
    <scope>NUCLEOTIDE SEQUENCE [LARGE SCALE GENOMIC DNA]</scope>
    <source>
        <strain evidence="4">Cs_M1</strain>
        <tissue evidence="4">Blood</tissue>
    </source>
</reference>
<comment type="caution">
    <text evidence="4">The sequence shown here is derived from an EMBL/GenBank/DDBJ whole genome shotgun (WGS) entry which is preliminary data.</text>
</comment>
<feature type="transmembrane region" description="Helical" evidence="2">
    <location>
        <begin position="143"/>
        <end position="165"/>
    </location>
</feature>
<sequence>MDEIRPLLSNQPWEGSDLPSPNLRPRHQELIPTPCGPIKPWSELSCLVKLYFCFTIASLLALFALTLTNIYRQSMATYSYEDDFTVSLIQLVGILFCIYYITRGILQENRQELIVFVLSVLVVMMRSVVNFMVLPVQDRKDLLLVRFVCILCVGMVHVLCATLLIQRPNMMAFRVGGALESLQEQYFLINLCFSMVTFDLQAQLCLCILIMTSGTTMSFTNSIILGFGVVWACLTAAMGAIAVLKEAKLLVWVFVLQNVPEVAYFVYLMYRISAHWGQDKTYTLEAAAVTGAVISVLIKGVLFGSLFRLARSFGQGLRERMFSSDKQ</sequence>
<evidence type="ECO:0000313" key="5">
    <source>
        <dbReference type="Proteomes" id="UP001356427"/>
    </source>
</evidence>
<keyword evidence="2" id="KW-0812">Transmembrane</keyword>
<evidence type="ECO:0000256" key="2">
    <source>
        <dbReference type="SAM" id="Phobius"/>
    </source>
</evidence>
<feature type="transmembrane region" description="Helical" evidence="2">
    <location>
        <begin position="50"/>
        <end position="72"/>
    </location>
</feature>
<keyword evidence="2" id="KW-1133">Transmembrane helix</keyword>
<keyword evidence="2" id="KW-0472">Membrane</keyword>
<gene>
    <name evidence="4" type="ORF">J4Q44_G00213950</name>
</gene>
<dbReference type="PANTHER" id="PTHR39299:SF1">
    <property type="entry name" value="TRANSMEMBRANE PROTEIN"/>
    <property type="match status" value="1"/>
</dbReference>
<feature type="transmembrane region" description="Helical" evidence="2">
    <location>
        <begin position="84"/>
        <end position="101"/>
    </location>
</feature>
<dbReference type="Pfam" id="PF25044">
    <property type="entry name" value="DUF7789"/>
    <property type="match status" value="2"/>
</dbReference>
<name>A0AAN8LCW4_9TELE</name>
<feature type="transmembrane region" description="Helical" evidence="2">
    <location>
        <begin position="223"/>
        <end position="244"/>
    </location>
</feature>
<proteinExistence type="predicted"/>
<dbReference type="InterPro" id="IPR056691">
    <property type="entry name" value="DUF7789"/>
</dbReference>
<feature type="domain" description="DUF7789" evidence="3">
    <location>
        <begin position="35"/>
        <end position="166"/>
    </location>
</feature>
<feature type="region of interest" description="Disordered" evidence="1">
    <location>
        <begin position="1"/>
        <end position="21"/>
    </location>
</feature>
<accession>A0AAN8LCW4</accession>
<feature type="transmembrane region" description="Helical" evidence="2">
    <location>
        <begin position="113"/>
        <end position="137"/>
    </location>
</feature>
<feature type="transmembrane region" description="Helical" evidence="2">
    <location>
        <begin position="186"/>
        <end position="211"/>
    </location>
</feature>
<feature type="transmembrane region" description="Helical" evidence="2">
    <location>
        <begin position="249"/>
        <end position="267"/>
    </location>
</feature>
<feature type="domain" description="DUF7789" evidence="3">
    <location>
        <begin position="177"/>
        <end position="307"/>
    </location>
</feature>
<dbReference type="Proteomes" id="UP001356427">
    <property type="component" value="Unassembled WGS sequence"/>
</dbReference>
<protein>
    <recommendedName>
        <fullName evidence="3">DUF7789 domain-containing protein</fullName>
    </recommendedName>
</protein>
<evidence type="ECO:0000256" key="1">
    <source>
        <dbReference type="SAM" id="MobiDB-lite"/>
    </source>
</evidence>
<dbReference type="PANTHER" id="PTHR39299">
    <property type="entry name" value="TRANSMEMBRANE PROTEIN"/>
    <property type="match status" value="1"/>
</dbReference>
<keyword evidence="5" id="KW-1185">Reference proteome</keyword>
<evidence type="ECO:0000313" key="4">
    <source>
        <dbReference type="EMBL" id="KAK6308124.1"/>
    </source>
</evidence>
<feature type="transmembrane region" description="Helical" evidence="2">
    <location>
        <begin position="287"/>
        <end position="310"/>
    </location>
</feature>
<organism evidence="4 5">
    <name type="scientific">Coregonus suidteri</name>
    <dbReference type="NCBI Taxonomy" id="861788"/>
    <lineage>
        <taxon>Eukaryota</taxon>
        <taxon>Metazoa</taxon>
        <taxon>Chordata</taxon>
        <taxon>Craniata</taxon>
        <taxon>Vertebrata</taxon>
        <taxon>Euteleostomi</taxon>
        <taxon>Actinopterygii</taxon>
        <taxon>Neopterygii</taxon>
        <taxon>Teleostei</taxon>
        <taxon>Protacanthopterygii</taxon>
        <taxon>Salmoniformes</taxon>
        <taxon>Salmonidae</taxon>
        <taxon>Coregoninae</taxon>
        <taxon>Coregonus</taxon>
    </lineage>
</organism>
<dbReference type="EMBL" id="JAGTTL010000019">
    <property type="protein sequence ID" value="KAK6308124.1"/>
    <property type="molecule type" value="Genomic_DNA"/>
</dbReference>